<dbReference type="GeneID" id="57035674"/>
<dbReference type="InterPro" id="IPR053970">
    <property type="entry name" value="RavZ_C"/>
</dbReference>
<reference evidence="3" key="1">
    <citation type="journal article" date="2018" name="Genome Biol.">
        <title>SKESA: strategic k-mer extension for scrupulous assemblies.</title>
        <authorList>
            <person name="Souvorov A."/>
            <person name="Agarwala R."/>
            <person name="Lipman D.J."/>
        </authorList>
    </citation>
    <scope>NUCLEOTIDE SEQUENCE</scope>
    <source>
        <strain evidence="3">AZ00058701</strain>
    </source>
</reference>
<feature type="domain" description="RavZ N-terminal" evidence="2">
    <location>
        <begin position="50"/>
        <end position="307"/>
    </location>
</feature>
<dbReference type="Pfam" id="PF24600">
    <property type="entry name" value="RavZ_cat"/>
    <property type="match status" value="1"/>
</dbReference>
<dbReference type="EMBL" id="UGOL01000001">
    <property type="protein sequence ID" value="STX79822.1"/>
    <property type="molecule type" value="Genomic_DNA"/>
</dbReference>
<dbReference type="EMBL" id="DACWHX010000003">
    <property type="protein sequence ID" value="HAU1879112.1"/>
    <property type="molecule type" value="Genomic_DNA"/>
</dbReference>
<dbReference type="SMR" id="A0A129J378"/>
<organism evidence="4 5">
    <name type="scientific">Legionella pneumophila</name>
    <dbReference type="NCBI Taxonomy" id="446"/>
    <lineage>
        <taxon>Bacteria</taxon>
        <taxon>Pseudomonadati</taxon>
        <taxon>Pseudomonadota</taxon>
        <taxon>Gammaproteobacteria</taxon>
        <taxon>Legionellales</taxon>
        <taxon>Legionellaceae</taxon>
        <taxon>Legionella</taxon>
    </lineage>
</organism>
<dbReference type="AlphaFoldDB" id="A0A129J378"/>
<evidence type="ECO:0000313" key="5">
    <source>
        <dbReference type="Proteomes" id="UP000254631"/>
    </source>
</evidence>
<protein>
    <submittedName>
        <fullName evidence="3">Dot/Icm T4SS effector RavZ</fullName>
    </submittedName>
</protein>
<evidence type="ECO:0000259" key="1">
    <source>
        <dbReference type="Pfam" id="PF22225"/>
    </source>
</evidence>
<accession>A0A129J378</accession>
<dbReference type="InterPro" id="IPR059151">
    <property type="entry name" value="RavZ_N"/>
</dbReference>
<evidence type="ECO:0000313" key="3">
    <source>
        <dbReference type="EMBL" id="HAU1879112.1"/>
    </source>
</evidence>
<reference evidence="4 5" key="2">
    <citation type="submission" date="2018-06" db="EMBL/GenBank/DDBJ databases">
        <authorList>
            <consortium name="Pathogen Informatics"/>
            <person name="Doyle S."/>
        </authorList>
    </citation>
    <scope>NUCLEOTIDE SEQUENCE [LARGE SCALE GENOMIC DNA]</scope>
    <source>
        <strain evidence="4 5">NCTC12000</strain>
    </source>
</reference>
<dbReference type="Proteomes" id="UP000866496">
    <property type="component" value="Unassembled WGS sequence"/>
</dbReference>
<dbReference type="RefSeq" id="WP_010947410.1">
    <property type="nucleotide sequence ID" value="NZ_CAXYJC010000001.1"/>
</dbReference>
<sequence length="502" mass="56242">MKGKLTGKDKLIVDEFEELGEQESDIDEFDLLEGDEKLPGDSELDKTTSIYPPETSWEVNKGMNSSRLHKLYSLFFDKSSAFYLGDDVSVLEDKPLTGAYGFQSKKNDQQIFLFRPDSDYVAGYHVDAKSDAGWVNDKLDRRLSEISEFCSKATQPATFILPFVEMPTDITKGVQHQVLLTISYDPKSKQLTPTVYDSIGRDTYSESLSSYFKGKYRTTCDEILTQSIEKAIKSTDFTLGKFTRAAYNHQNRLTEGNCGSYTFRTIKEVISSSAQGTEVKIPGSGYITSNSYLTSQHVQDIESCIKYRNLGVVDIESALTEGKTLPVQLSEFIVALEDYGKLRSQQSEKSMLNFIGYSKTAKLTAVELLIGILNDIKGKNEISESQYDKLVKEVDCLMDSSLGKLVQFHLKNLGAESLQKLVLPCVKFDDTIDDFVTIEKDELFDVPDITGEELASKKGIEQGALDKEALLKQKQIKTDLLDLREEDKTGLKKPLHGGIKVK</sequence>
<name>A0A129J378_LEGPN</name>
<proteinExistence type="predicted"/>
<reference evidence="3" key="3">
    <citation type="submission" date="2019-10" db="EMBL/GenBank/DDBJ databases">
        <authorList>
            <consortium name="NCBI Pathogen Detection Project"/>
        </authorList>
    </citation>
    <scope>NUCLEOTIDE SEQUENCE</scope>
    <source>
        <strain evidence="3">AZ00058701</strain>
    </source>
</reference>
<gene>
    <name evidence="3" type="primary">ravZ</name>
    <name evidence="3" type="ORF">JBJ86_02440</name>
    <name evidence="4" type="ORF">NCTC12000_01817</name>
</gene>
<dbReference type="Pfam" id="PF22225">
    <property type="entry name" value="RavZ_C"/>
    <property type="match status" value="1"/>
</dbReference>
<evidence type="ECO:0000259" key="2">
    <source>
        <dbReference type="Pfam" id="PF24600"/>
    </source>
</evidence>
<evidence type="ECO:0000313" key="4">
    <source>
        <dbReference type="EMBL" id="STX79822.1"/>
    </source>
</evidence>
<feature type="domain" description="RavZ C-terminal PI3P-binding" evidence="1">
    <location>
        <begin position="329"/>
        <end position="429"/>
    </location>
</feature>
<dbReference type="OMA" id="VIPCVEM"/>
<dbReference type="Proteomes" id="UP000254631">
    <property type="component" value="Unassembled WGS sequence"/>
</dbReference>